<dbReference type="Pfam" id="PF13411">
    <property type="entry name" value="MerR_1"/>
    <property type="match status" value="1"/>
</dbReference>
<proteinExistence type="predicted"/>
<name>A0A926CYS3_9FIRM</name>
<dbReference type="PRINTS" id="PR00040">
    <property type="entry name" value="HTHMERR"/>
</dbReference>
<dbReference type="PANTHER" id="PTHR30204:SF82">
    <property type="entry name" value="TRANSCRIPTIONAL REGULATOR, MERR FAMILY"/>
    <property type="match status" value="1"/>
</dbReference>
<dbReference type="PANTHER" id="PTHR30204">
    <property type="entry name" value="REDOX-CYCLING DRUG-SENSING TRANSCRIPTIONAL ACTIVATOR SOXR"/>
    <property type="match status" value="1"/>
</dbReference>
<sequence length="152" mass="17806">MTYTIGQVAKKMGISAFTLRYYDKEGLLPFVRRDENGVRIFEESDLEFLRVIDCLKKTGMPIKDIRTFIVWTTQGDASLQQRYDMFMARKREVDRQLEQLLSYRDCIAYKCDYYEKALQAGTEAIHWQQRDGEPEMVLGRLAKISENEAEGI</sequence>
<evidence type="ECO:0000313" key="3">
    <source>
        <dbReference type="EMBL" id="MBC8528211.1"/>
    </source>
</evidence>
<dbReference type="EMBL" id="JACRSO010000001">
    <property type="protein sequence ID" value="MBC8528211.1"/>
    <property type="molecule type" value="Genomic_DNA"/>
</dbReference>
<dbReference type="SUPFAM" id="SSF46955">
    <property type="entry name" value="Putative DNA-binding domain"/>
    <property type="match status" value="1"/>
</dbReference>
<dbReference type="AlphaFoldDB" id="A0A926CYS3"/>
<dbReference type="Gene3D" id="1.10.1660.10">
    <property type="match status" value="1"/>
</dbReference>
<dbReference type="InterPro" id="IPR000551">
    <property type="entry name" value="MerR-type_HTH_dom"/>
</dbReference>
<keyword evidence="1" id="KW-0238">DNA-binding</keyword>
<dbReference type="GO" id="GO:0003700">
    <property type="term" value="F:DNA-binding transcription factor activity"/>
    <property type="evidence" value="ECO:0007669"/>
    <property type="project" value="InterPro"/>
</dbReference>
<comment type="caution">
    <text evidence="3">The sequence shown here is derived from an EMBL/GenBank/DDBJ whole genome shotgun (WGS) entry which is preliminary data.</text>
</comment>
<dbReference type="InterPro" id="IPR047057">
    <property type="entry name" value="MerR_fam"/>
</dbReference>
<gene>
    <name evidence="3" type="ORF">H8699_01995</name>
</gene>
<dbReference type="InterPro" id="IPR009061">
    <property type="entry name" value="DNA-bd_dom_put_sf"/>
</dbReference>
<protein>
    <submittedName>
        <fullName evidence="3">MerR family transcriptional regulator</fullName>
    </submittedName>
</protein>
<dbReference type="PROSITE" id="PS50937">
    <property type="entry name" value="HTH_MERR_2"/>
    <property type="match status" value="1"/>
</dbReference>
<dbReference type="RefSeq" id="WP_249284249.1">
    <property type="nucleotide sequence ID" value="NZ_JACRSO010000001.1"/>
</dbReference>
<keyword evidence="4" id="KW-1185">Reference proteome</keyword>
<accession>A0A926CYS3</accession>
<evidence type="ECO:0000313" key="4">
    <source>
        <dbReference type="Proteomes" id="UP000654279"/>
    </source>
</evidence>
<reference evidence="3" key="1">
    <citation type="submission" date="2020-08" db="EMBL/GenBank/DDBJ databases">
        <title>Genome public.</title>
        <authorList>
            <person name="Liu C."/>
            <person name="Sun Q."/>
        </authorList>
    </citation>
    <scope>NUCLEOTIDE SEQUENCE</scope>
    <source>
        <strain evidence="3">NSJ-44</strain>
    </source>
</reference>
<dbReference type="Proteomes" id="UP000654279">
    <property type="component" value="Unassembled WGS sequence"/>
</dbReference>
<dbReference type="SMART" id="SM00422">
    <property type="entry name" value="HTH_MERR"/>
    <property type="match status" value="1"/>
</dbReference>
<dbReference type="GO" id="GO:0003677">
    <property type="term" value="F:DNA binding"/>
    <property type="evidence" value="ECO:0007669"/>
    <property type="project" value="UniProtKB-KW"/>
</dbReference>
<evidence type="ECO:0000259" key="2">
    <source>
        <dbReference type="PROSITE" id="PS50937"/>
    </source>
</evidence>
<evidence type="ECO:0000256" key="1">
    <source>
        <dbReference type="ARBA" id="ARBA00023125"/>
    </source>
</evidence>
<dbReference type="CDD" id="cd01109">
    <property type="entry name" value="HTH_YyaN"/>
    <property type="match status" value="1"/>
</dbReference>
<feature type="domain" description="HTH merR-type" evidence="2">
    <location>
        <begin position="2"/>
        <end position="71"/>
    </location>
</feature>
<organism evidence="3 4">
    <name type="scientific">Luoshenia tenuis</name>
    <dbReference type="NCBI Taxonomy" id="2763654"/>
    <lineage>
        <taxon>Bacteria</taxon>
        <taxon>Bacillati</taxon>
        <taxon>Bacillota</taxon>
        <taxon>Clostridia</taxon>
        <taxon>Christensenellales</taxon>
        <taxon>Christensenellaceae</taxon>
        <taxon>Luoshenia</taxon>
    </lineage>
</organism>